<feature type="region of interest" description="Disordered" evidence="4">
    <location>
        <begin position="345"/>
        <end position="366"/>
    </location>
</feature>
<keyword evidence="3" id="KW-0862">Zinc</keyword>
<feature type="compositionally biased region" description="Basic and acidic residues" evidence="4">
    <location>
        <begin position="345"/>
        <end position="356"/>
    </location>
</feature>
<dbReference type="GO" id="GO:0008270">
    <property type="term" value="F:zinc ion binding"/>
    <property type="evidence" value="ECO:0007669"/>
    <property type="project" value="UniProtKB-KW"/>
</dbReference>
<sequence length="366" mass="41763">MTRIKAVKQKAILDVAESLGCSFRRLSGHIYEHPDHDSFRIFADTNTFKWFSRDIQGDVIDFVQLVTGVSFKEAVSYLETGDFELTKVIEEVYQPFQYYLREEPFQQALTYLNEVRGLSDETINTFGRQGLLAQATYHSESALVFKSFDHNGILQAASLQGLVKNEEKHDRGYLKKIMKGSHGHVGISFDIGDPKRLIFCESVIDMMSYYQLHNKQLSDVRLVSMEGLKLSVIAYQTLRLAAEEQGKLAFLDTVKPSRLSHYLQAIQETTTFFRTHSNVITLAVDNDEAGREFCQKLSDKGLPLSQDLPPLQGLETKLDWNDIVKRQKELSLRDLIQSAQTKVIRDHPPPKREHTFDVITKSSPLS</sequence>
<feature type="domain" description="Zinc finger CHC2-type" evidence="5">
    <location>
        <begin position="34"/>
        <end position="79"/>
    </location>
</feature>
<accession>A0A5C1K4J1</accession>
<dbReference type="PANTHER" id="PTHR30313">
    <property type="entry name" value="DNA PRIMASE"/>
    <property type="match status" value="1"/>
</dbReference>
<evidence type="ECO:0000256" key="1">
    <source>
        <dbReference type="ARBA" id="ARBA00022723"/>
    </source>
</evidence>
<dbReference type="Gene3D" id="3.90.580.10">
    <property type="entry name" value="Zinc finger, CHC2-type domain"/>
    <property type="match status" value="1"/>
</dbReference>
<name>A0A5C1K4J1_STRSU</name>
<evidence type="ECO:0000259" key="5">
    <source>
        <dbReference type="SMART" id="SM00400"/>
    </source>
</evidence>
<dbReference type="EMBL" id="MK359989">
    <property type="protein sequence ID" value="QEM40800.1"/>
    <property type="molecule type" value="Genomic_DNA"/>
</dbReference>
<dbReference type="InterPro" id="IPR036977">
    <property type="entry name" value="DNA_primase_Znf_CHC2"/>
</dbReference>
<evidence type="ECO:0000256" key="2">
    <source>
        <dbReference type="ARBA" id="ARBA00022771"/>
    </source>
</evidence>
<proteinExistence type="predicted"/>
<protein>
    <submittedName>
        <fullName evidence="6">DNA primase</fullName>
    </submittedName>
</protein>
<dbReference type="GO" id="GO:0003899">
    <property type="term" value="F:DNA-directed RNA polymerase activity"/>
    <property type="evidence" value="ECO:0007669"/>
    <property type="project" value="InterPro"/>
</dbReference>
<dbReference type="GO" id="GO:0006269">
    <property type="term" value="P:DNA replication, synthesis of primer"/>
    <property type="evidence" value="ECO:0007669"/>
    <property type="project" value="TreeGrafter"/>
</dbReference>
<keyword evidence="1" id="KW-0479">Metal-binding</keyword>
<dbReference type="SUPFAM" id="SSF57783">
    <property type="entry name" value="Zinc beta-ribbon"/>
    <property type="match status" value="1"/>
</dbReference>
<dbReference type="SMART" id="SM00400">
    <property type="entry name" value="ZnF_CHCC"/>
    <property type="match status" value="1"/>
</dbReference>
<reference evidence="6" key="1">
    <citation type="submission" date="2019-01" db="EMBL/GenBank/DDBJ databases">
        <title>Different genetic elements carrying optrA in three Streptococcus suis isolates.</title>
        <authorList>
            <person name="Li D."/>
            <person name="Shang Y."/>
            <person name="Du X."/>
        </authorList>
    </citation>
    <scope>NUCLEOTIDE SEQUENCE</scope>
    <source>
        <strain evidence="6">SC317</strain>
    </source>
</reference>
<dbReference type="GO" id="GO:0003677">
    <property type="term" value="F:DNA binding"/>
    <property type="evidence" value="ECO:0007669"/>
    <property type="project" value="InterPro"/>
</dbReference>
<evidence type="ECO:0000313" key="6">
    <source>
        <dbReference type="EMBL" id="QEM40800.1"/>
    </source>
</evidence>
<organism evidence="6">
    <name type="scientific">Streptococcus suis</name>
    <dbReference type="NCBI Taxonomy" id="1307"/>
    <lineage>
        <taxon>Bacteria</taxon>
        <taxon>Bacillati</taxon>
        <taxon>Bacillota</taxon>
        <taxon>Bacilli</taxon>
        <taxon>Lactobacillales</taxon>
        <taxon>Streptococcaceae</taxon>
        <taxon>Streptococcus</taxon>
    </lineage>
</organism>
<dbReference type="InterPro" id="IPR050219">
    <property type="entry name" value="DnaG_primase"/>
</dbReference>
<dbReference type="Gene3D" id="3.40.1360.10">
    <property type="match status" value="1"/>
</dbReference>
<dbReference type="PANTHER" id="PTHR30313:SF2">
    <property type="entry name" value="DNA PRIMASE"/>
    <property type="match status" value="1"/>
</dbReference>
<keyword evidence="2" id="KW-0863">Zinc-finger</keyword>
<evidence type="ECO:0000256" key="3">
    <source>
        <dbReference type="ARBA" id="ARBA00022833"/>
    </source>
</evidence>
<dbReference type="AlphaFoldDB" id="A0A5C1K4J1"/>
<dbReference type="InterPro" id="IPR002694">
    <property type="entry name" value="Znf_CHC2"/>
</dbReference>
<dbReference type="GO" id="GO:0005737">
    <property type="term" value="C:cytoplasm"/>
    <property type="evidence" value="ECO:0007669"/>
    <property type="project" value="TreeGrafter"/>
</dbReference>
<evidence type="ECO:0000256" key="4">
    <source>
        <dbReference type="SAM" id="MobiDB-lite"/>
    </source>
</evidence>